<dbReference type="Proteomes" id="UP000838748">
    <property type="component" value="Unassembled WGS sequence"/>
</dbReference>
<feature type="domain" description="Plastocyanin-like" evidence="7">
    <location>
        <begin position="38"/>
        <end position="147"/>
    </location>
</feature>
<evidence type="ECO:0000313" key="8">
    <source>
        <dbReference type="EMBL" id="CAH0537777.1"/>
    </source>
</evidence>
<dbReference type="EMBL" id="CAKLDM010000001">
    <property type="protein sequence ID" value="CAH0537777.1"/>
    <property type="molecule type" value="Genomic_DNA"/>
</dbReference>
<keyword evidence="2 8" id="KW-0560">Oxidoreductase</keyword>
<dbReference type="InterPro" id="IPR011707">
    <property type="entry name" value="Cu-oxidase-like_N"/>
</dbReference>
<dbReference type="SUPFAM" id="SSF49503">
    <property type="entry name" value="Cupredoxins"/>
    <property type="match status" value="3"/>
</dbReference>
<dbReference type="InterPro" id="IPR034279">
    <property type="entry name" value="CuRO_3_CopA"/>
</dbReference>
<dbReference type="InterPro" id="IPR033138">
    <property type="entry name" value="Cu_oxidase_CS"/>
</dbReference>
<keyword evidence="1" id="KW-0479">Metal-binding</keyword>
<proteinExistence type="predicted"/>
<accession>A0ABM9A1P2</accession>
<dbReference type="GO" id="GO:0004322">
    <property type="term" value="F:ferroxidase activity"/>
    <property type="evidence" value="ECO:0007669"/>
    <property type="project" value="UniProtKB-EC"/>
</dbReference>
<dbReference type="InterPro" id="IPR045087">
    <property type="entry name" value="Cu-oxidase_fam"/>
</dbReference>
<evidence type="ECO:0000256" key="4">
    <source>
        <dbReference type="SAM" id="SignalP"/>
    </source>
</evidence>
<sequence>MNVSTFKTLALTSLAALPLYSVASYAAQKPITLTVHNTQLKIDGHNETVYQITNSDGSNGFVGREGEDFNAIVKNDTNKPITLHWHGLVEPNKEDGVPYVTQLPIPPNGQQHYQFKLNQTGTYWMHSHVGLEEARLMGAPFIIYPKSGPQKGVKNVTMMVQDFNYNAPDQIWNALTKPNESTLKINGNEINDVPPDVLLANRHTLKQPEVIRVKVGEKIRLRFINGATDTNLYLNIGQLKNQLVAVDGQNVKPIKGNNYQVAIAQRSDVEFTIPHKGAFPILAEGEGTNLRSGIIFATEGAKIPNISEKVNKQYPEYNYKQLMSLHASKPLAKRKVDEHYTLNLTGDMTKYAWDINGKTWPNTSPLWVSKDDRVEVTLNNESMMPHPMHLHGTDFQIVSVNGKATDGPMRDTVNVLPHSKITIAFDAKNPGIWAFHCHILWHAEAGMMTTVRYRNYPAPQYYLNLTHQTATAPQA</sequence>
<dbReference type="InterPro" id="IPR008972">
    <property type="entry name" value="Cupredoxin"/>
</dbReference>
<dbReference type="RefSeq" id="WP_237360670.1">
    <property type="nucleotide sequence ID" value="NZ_CAKLDM010000001.1"/>
</dbReference>
<dbReference type="Gene3D" id="2.60.40.420">
    <property type="entry name" value="Cupredoxins - blue copper proteins"/>
    <property type="match status" value="3"/>
</dbReference>
<protein>
    <submittedName>
        <fullName evidence="8">Multicopper oxidase MmcO</fullName>
        <ecNumber evidence="8">1.16.3.1</ecNumber>
    </submittedName>
</protein>
<dbReference type="Pfam" id="PF07731">
    <property type="entry name" value="Cu-oxidase_2"/>
    <property type="match status" value="1"/>
</dbReference>
<dbReference type="InterPro" id="IPR011706">
    <property type="entry name" value="Cu-oxidase_C"/>
</dbReference>
<dbReference type="PROSITE" id="PS00080">
    <property type="entry name" value="MULTICOPPER_OXIDASE2"/>
    <property type="match status" value="1"/>
</dbReference>
<feature type="chain" id="PRO_5047359328" evidence="4">
    <location>
        <begin position="27"/>
        <end position="475"/>
    </location>
</feature>
<feature type="domain" description="Plastocyanin-like" evidence="6">
    <location>
        <begin position="342"/>
        <end position="454"/>
    </location>
</feature>
<keyword evidence="9" id="KW-1185">Reference proteome</keyword>
<evidence type="ECO:0000256" key="2">
    <source>
        <dbReference type="ARBA" id="ARBA00023002"/>
    </source>
</evidence>
<evidence type="ECO:0000256" key="3">
    <source>
        <dbReference type="ARBA" id="ARBA00023008"/>
    </source>
</evidence>
<name>A0ABM9A1P2_9VIBR</name>
<dbReference type="InterPro" id="IPR002355">
    <property type="entry name" value="Cu_oxidase_Cu_BS"/>
</dbReference>
<comment type="caution">
    <text evidence="8">The sequence shown here is derived from an EMBL/GenBank/DDBJ whole genome shotgun (WGS) entry which is preliminary data.</text>
</comment>
<dbReference type="PROSITE" id="PS00079">
    <property type="entry name" value="MULTICOPPER_OXIDASE1"/>
    <property type="match status" value="1"/>
</dbReference>
<organism evidence="8 9">
    <name type="scientific">Vibrio marisflavi CECT 7928</name>
    <dbReference type="NCBI Taxonomy" id="634439"/>
    <lineage>
        <taxon>Bacteria</taxon>
        <taxon>Pseudomonadati</taxon>
        <taxon>Pseudomonadota</taxon>
        <taxon>Gammaproteobacteria</taxon>
        <taxon>Vibrionales</taxon>
        <taxon>Vibrionaceae</taxon>
        <taxon>Vibrio</taxon>
    </lineage>
</organism>
<dbReference type="PANTHER" id="PTHR11709">
    <property type="entry name" value="MULTI-COPPER OXIDASE"/>
    <property type="match status" value="1"/>
</dbReference>
<evidence type="ECO:0000259" key="6">
    <source>
        <dbReference type="Pfam" id="PF07731"/>
    </source>
</evidence>
<dbReference type="Pfam" id="PF07732">
    <property type="entry name" value="Cu-oxidase_3"/>
    <property type="match status" value="1"/>
</dbReference>
<feature type="domain" description="Plastocyanin-like" evidence="5">
    <location>
        <begin position="156"/>
        <end position="288"/>
    </location>
</feature>
<reference evidence="8" key="1">
    <citation type="submission" date="2021-11" db="EMBL/GenBank/DDBJ databases">
        <authorList>
            <person name="Rodrigo-Torres L."/>
            <person name="Arahal R. D."/>
            <person name="Lucena T."/>
        </authorList>
    </citation>
    <scope>NUCLEOTIDE SEQUENCE</scope>
    <source>
        <strain evidence="8">CECT 7928</strain>
    </source>
</reference>
<keyword evidence="3" id="KW-0186">Copper</keyword>
<gene>
    <name evidence="8" type="primary">mmcO</name>
    <name evidence="8" type="ORF">VMF7928_01330</name>
</gene>
<keyword evidence="4" id="KW-0732">Signal</keyword>
<dbReference type="EC" id="1.16.3.1" evidence="8"/>
<evidence type="ECO:0000259" key="5">
    <source>
        <dbReference type="Pfam" id="PF00394"/>
    </source>
</evidence>
<evidence type="ECO:0000313" key="9">
    <source>
        <dbReference type="Proteomes" id="UP000838748"/>
    </source>
</evidence>
<dbReference type="CDD" id="cd13896">
    <property type="entry name" value="CuRO_3_CopA"/>
    <property type="match status" value="1"/>
</dbReference>
<feature type="signal peptide" evidence="4">
    <location>
        <begin position="1"/>
        <end position="26"/>
    </location>
</feature>
<dbReference type="Pfam" id="PF00394">
    <property type="entry name" value="Cu-oxidase"/>
    <property type="match status" value="1"/>
</dbReference>
<dbReference type="InterPro" id="IPR001117">
    <property type="entry name" value="Cu-oxidase_2nd"/>
</dbReference>
<evidence type="ECO:0000256" key="1">
    <source>
        <dbReference type="ARBA" id="ARBA00022723"/>
    </source>
</evidence>
<evidence type="ECO:0000259" key="7">
    <source>
        <dbReference type="Pfam" id="PF07732"/>
    </source>
</evidence>
<dbReference type="PANTHER" id="PTHR11709:SF394">
    <property type="entry name" value="FI03373P-RELATED"/>
    <property type="match status" value="1"/>
</dbReference>